<proteinExistence type="predicted"/>
<reference evidence="1" key="1">
    <citation type="submission" date="2023-04" db="EMBL/GenBank/DDBJ databases">
        <title>A chromosome-level genome assembly of the parasitoid wasp Eretmocerus hayati.</title>
        <authorList>
            <person name="Zhong Y."/>
            <person name="Liu S."/>
            <person name="Liu Y."/>
        </authorList>
    </citation>
    <scope>NUCLEOTIDE SEQUENCE</scope>
    <source>
        <strain evidence="1">ZJU_SS_LIU_2023</strain>
    </source>
</reference>
<sequence>MSEFDEHDPEEDDTDYDVVIVGAGLSGLTAANRLIAAGLNVLLVEKTGSVGGRLISIDESRSYHVHDMQERLNNMIQNLNISKKREYFRNVHKVKHLINDEVQDEELPNYLKGEVNFFIKKLDEMSKSSRLKAHKKKEVAEELSNTSVENLLCRLVFFRKSRLICRNLIYATCGMTHLENISAFWYLTMLNGAGGFIKRLRVTLGDPDRFYIQGGAINIAKSLTSSIKQGSCIQYFESVHKIQFNDDRAYVWTGNGHYKCNYVIVALPPSITNEITVEPQLPPDAMNTLSSFVQGENVIFNATFPLLCELEDSVKTIIAARNIKTDFKIVYEATCTEDEESHVSGFLSKPNTDSISQEHFFSAIKNFFNSSAPGFDSYSETDWTMIMGGSPMDVLKPGNWRSRDYDFSTRNHGRIFFAASEYAKHWPGTIDGAIEIGESAAYSVLQNMRPQSLARSEWILYKFNYNREITNTKHGDEHQHALAKTRPRDKQIKEGTNFEAKHHCGIQKSNYRECMFDKIKSYDGDAGDSVYMMGINHGHHKSFMFGHTNVIDKRGIHEILLDPRKWMALEYYIEHPYAIARSSILYVDELPKEIPENHATGASELERCRTRPSWSSQASWLQYRHTHQTIQLAIVDNPKLTIEKVINGALPLMFTEKELRSSCLFGRRKLDEEPKDKEKEPQDQRPLDQDRLTALLGHAASKSPNSKAGPSRIAEEFVWNPKSPEEAQFTLFCMLKKTLEKVHQLGLDYQSLNTQNKLSIGVQALKDHQIEHTQTKKTQNLLEQYPMMFNSILQSIMQSFPKFVKKTLQ</sequence>
<protein>
    <submittedName>
        <fullName evidence="1">Uncharacterized protein</fullName>
    </submittedName>
</protein>
<name>A0ACC2PJF8_9HYME</name>
<keyword evidence="2" id="KW-1185">Reference proteome</keyword>
<evidence type="ECO:0000313" key="2">
    <source>
        <dbReference type="Proteomes" id="UP001239111"/>
    </source>
</evidence>
<accession>A0ACC2PJF8</accession>
<organism evidence="1 2">
    <name type="scientific">Eretmocerus hayati</name>
    <dbReference type="NCBI Taxonomy" id="131215"/>
    <lineage>
        <taxon>Eukaryota</taxon>
        <taxon>Metazoa</taxon>
        <taxon>Ecdysozoa</taxon>
        <taxon>Arthropoda</taxon>
        <taxon>Hexapoda</taxon>
        <taxon>Insecta</taxon>
        <taxon>Pterygota</taxon>
        <taxon>Neoptera</taxon>
        <taxon>Endopterygota</taxon>
        <taxon>Hymenoptera</taxon>
        <taxon>Apocrita</taxon>
        <taxon>Proctotrupomorpha</taxon>
        <taxon>Chalcidoidea</taxon>
        <taxon>Aphelinidae</taxon>
        <taxon>Aphelininae</taxon>
        <taxon>Eretmocerus</taxon>
    </lineage>
</organism>
<dbReference type="Proteomes" id="UP001239111">
    <property type="component" value="Chromosome 1"/>
</dbReference>
<dbReference type="EMBL" id="CM056741">
    <property type="protein sequence ID" value="KAJ8683709.1"/>
    <property type="molecule type" value="Genomic_DNA"/>
</dbReference>
<comment type="caution">
    <text evidence="1">The sequence shown here is derived from an EMBL/GenBank/DDBJ whole genome shotgun (WGS) entry which is preliminary data.</text>
</comment>
<gene>
    <name evidence="1" type="ORF">QAD02_019501</name>
</gene>
<evidence type="ECO:0000313" key="1">
    <source>
        <dbReference type="EMBL" id="KAJ8683709.1"/>
    </source>
</evidence>